<dbReference type="SMART" id="SM00953">
    <property type="entry name" value="RES"/>
    <property type="match status" value="1"/>
</dbReference>
<evidence type="ECO:0000313" key="3">
    <source>
        <dbReference type="Proteomes" id="UP000267585"/>
    </source>
</evidence>
<dbReference type="InterPro" id="IPR014914">
    <property type="entry name" value="RES_dom"/>
</dbReference>
<dbReference type="RefSeq" id="WP_126163710.1">
    <property type="nucleotide sequence ID" value="NZ_RQPJ01000021.1"/>
</dbReference>
<name>A0A430JZ86_9FLAO</name>
<dbReference type="Proteomes" id="UP000267585">
    <property type="component" value="Unassembled WGS sequence"/>
</dbReference>
<keyword evidence="3" id="KW-1185">Reference proteome</keyword>
<accession>A0A430JZ86</accession>
<evidence type="ECO:0000313" key="2">
    <source>
        <dbReference type="EMBL" id="RTE52025.1"/>
    </source>
</evidence>
<sequence length="333" mass="38076">MDKESILAGLNPTERKYLDTVQEKIYYCSYDQTYDEGEVEWIFGNKIALKELLNNCNIPPKYWDHIVSLLVCPSCGHSNFKLDEAVGLQSNFDKEVEGHVEKANKIHGKQIKAFEKHLEDKPMLGYQHPFGRKLFKEIQQESLPKTAIKGVFYRARTVKSAEVLTSKKMYSAPRGRPTEGRFNHSGQSHLYLANDKETALREVVSTEDPLIVWCQKFTIKTEVNNILDLTFNWSNLSVSTSTLLVSLKVNEAIFKSEGNSEFWRPDYLLTRYIMDCAKNAGYKGIKYNSIKSYSGYNLVLFYPNKIKIKAVGNPFIELLPGIAKADDELSDIM</sequence>
<dbReference type="Pfam" id="PF08808">
    <property type="entry name" value="RES"/>
    <property type="match status" value="1"/>
</dbReference>
<organism evidence="2 3">
    <name type="scientific">Arenibacter aquaticus</name>
    <dbReference type="NCBI Taxonomy" id="2489054"/>
    <lineage>
        <taxon>Bacteria</taxon>
        <taxon>Pseudomonadati</taxon>
        <taxon>Bacteroidota</taxon>
        <taxon>Flavobacteriia</taxon>
        <taxon>Flavobacteriales</taxon>
        <taxon>Flavobacteriaceae</taxon>
        <taxon>Arenibacter</taxon>
    </lineage>
</organism>
<dbReference type="OrthoDB" id="1425103at2"/>
<dbReference type="EMBL" id="RQPJ01000021">
    <property type="protein sequence ID" value="RTE52025.1"/>
    <property type="molecule type" value="Genomic_DNA"/>
</dbReference>
<proteinExistence type="predicted"/>
<gene>
    <name evidence="2" type="ORF">EHW67_17655</name>
</gene>
<reference evidence="2 3" key="1">
    <citation type="submission" date="2018-11" db="EMBL/GenBank/DDBJ databases">
        <title>Arenibacter aquaticus sp.nov., a marine bacterium isolated from surface seawater in the South China Sea.</title>
        <authorList>
            <person name="Guo J."/>
            <person name="Sun J."/>
        </authorList>
    </citation>
    <scope>NUCLEOTIDE SEQUENCE [LARGE SCALE GENOMIC DNA]</scope>
    <source>
        <strain evidence="2 3">GUO666</strain>
    </source>
</reference>
<protein>
    <submittedName>
        <fullName evidence="2">RES domain-containing protein</fullName>
    </submittedName>
</protein>
<evidence type="ECO:0000259" key="1">
    <source>
        <dbReference type="SMART" id="SM00953"/>
    </source>
</evidence>
<feature type="domain" description="RES" evidence="1">
    <location>
        <begin position="169"/>
        <end position="312"/>
    </location>
</feature>
<comment type="caution">
    <text evidence="2">The sequence shown here is derived from an EMBL/GenBank/DDBJ whole genome shotgun (WGS) entry which is preliminary data.</text>
</comment>
<dbReference type="AlphaFoldDB" id="A0A430JZ86"/>